<feature type="transmembrane region" description="Helical" evidence="11">
    <location>
        <begin position="191"/>
        <end position="214"/>
    </location>
</feature>
<evidence type="ECO:0000256" key="7">
    <source>
        <dbReference type="ARBA" id="ARBA00022989"/>
    </source>
</evidence>
<evidence type="ECO:0000256" key="1">
    <source>
        <dbReference type="ARBA" id="ARBA00004127"/>
    </source>
</evidence>
<dbReference type="OrthoDB" id="40134at2759"/>
<feature type="transmembrane region" description="Helical" evidence="11">
    <location>
        <begin position="166"/>
        <end position="184"/>
    </location>
</feature>
<feature type="transmembrane region" description="Helical" evidence="11">
    <location>
        <begin position="226"/>
        <end position="249"/>
    </location>
</feature>
<reference evidence="13 14" key="1">
    <citation type="journal article" date="2020" name="Nat. Commun.">
        <title>Genome of Tripterygium wilfordii and identification of cytochrome P450 involved in triptolide biosynthesis.</title>
        <authorList>
            <person name="Tu L."/>
            <person name="Su P."/>
            <person name="Zhang Z."/>
            <person name="Gao L."/>
            <person name="Wang J."/>
            <person name="Hu T."/>
            <person name="Zhou J."/>
            <person name="Zhang Y."/>
            <person name="Zhao Y."/>
            <person name="Liu Y."/>
            <person name="Song Y."/>
            <person name="Tong Y."/>
            <person name="Lu Y."/>
            <person name="Yang J."/>
            <person name="Xu C."/>
            <person name="Jia M."/>
            <person name="Peters R.J."/>
            <person name="Huang L."/>
            <person name="Gao W."/>
        </authorList>
    </citation>
    <scope>NUCLEOTIDE SEQUENCE [LARGE SCALE GENOMIC DNA]</scope>
    <source>
        <strain evidence="14">cv. XIE 37</strain>
        <tissue evidence="13">Leaf</tissue>
    </source>
</reference>
<feature type="transmembrane region" description="Helical" evidence="11">
    <location>
        <begin position="73"/>
        <end position="95"/>
    </location>
</feature>
<feature type="transmembrane region" description="Helical" evidence="11">
    <location>
        <begin position="261"/>
        <end position="284"/>
    </location>
</feature>
<feature type="transmembrane region" description="Helical" evidence="11">
    <location>
        <begin position="306"/>
        <end position="330"/>
    </location>
</feature>
<evidence type="ECO:0000256" key="8">
    <source>
        <dbReference type="ARBA" id="ARBA00023136"/>
    </source>
</evidence>
<comment type="similarity">
    <text evidence="2">Belongs to the amino acid/polyamine transporter 2 family. Amino acid/auxin permease (AAAP) (TC 2.A.18.1) subfamily.</text>
</comment>
<feature type="transmembrane region" description="Helical" evidence="11">
    <location>
        <begin position="415"/>
        <end position="438"/>
    </location>
</feature>
<organism evidence="13 14">
    <name type="scientific">Tripterygium wilfordii</name>
    <name type="common">Thunder God vine</name>
    <dbReference type="NCBI Taxonomy" id="458696"/>
    <lineage>
        <taxon>Eukaryota</taxon>
        <taxon>Viridiplantae</taxon>
        <taxon>Streptophyta</taxon>
        <taxon>Embryophyta</taxon>
        <taxon>Tracheophyta</taxon>
        <taxon>Spermatophyta</taxon>
        <taxon>Magnoliopsida</taxon>
        <taxon>eudicotyledons</taxon>
        <taxon>Gunneridae</taxon>
        <taxon>Pentapetalae</taxon>
        <taxon>rosids</taxon>
        <taxon>fabids</taxon>
        <taxon>Celastrales</taxon>
        <taxon>Celastraceae</taxon>
        <taxon>Tripterygium</taxon>
    </lineage>
</organism>
<proteinExistence type="inferred from homology"/>
<dbReference type="GO" id="GO:0006865">
    <property type="term" value="P:amino acid transport"/>
    <property type="evidence" value="ECO:0007669"/>
    <property type="project" value="UniProtKB-KW"/>
</dbReference>
<dbReference type="AlphaFoldDB" id="A0A7J7CRT6"/>
<evidence type="ECO:0000256" key="3">
    <source>
        <dbReference type="ARBA" id="ARBA00022448"/>
    </source>
</evidence>
<keyword evidence="7 11" id="KW-1133">Transmembrane helix</keyword>
<keyword evidence="3" id="KW-0813">Transport</keyword>
<dbReference type="InParanoid" id="A0A7J7CRT6"/>
<evidence type="ECO:0000256" key="4">
    <source>
        <dbReference type="ARBA" id="ARBA00022692"/>
    </source>
</evidence>
<evidence type="ECO:0000313" key="13">
    <source>
        <dbReference type="EMBL" id="KAF5736586.1"/>
    </source>
</evidence>
<name>A0A7J7CRT6_TRIWF</name>
<evidence type="ECO:0000256" key="2">
    <source>
        <dbReference type="ARBA" id="ARBA00005590"/>
    </source>
</evidence>
<dbReference type="EMBL" id="JAAARO010000014">
    <property type="protein sequence ID" value="KAF5736586.1"/>
    <property type="molecule type" value="Genomic_DNA"/>
</dbReference>
<keyword evidence="4 11" id="KW-0812">Transmembrane</keyword>
<evidence type="ECO:0000256" key="6">
    <source>
        <dbReference type="ARBA" id="ARBA00022970"/>
    </source>
</evidence>
<feature type="transmembrane region" description="Helical" evidence="11">
    <location>
        <begin position="372"/>
        <end position="394"/>
    </location>
</feature>
<keyword evidence="9" id="KW-0927">Auxin signaling pathway</keyword>
<gene>
    <name evidence="13" type="ORF">HS088_TW14G00731</name>
</gene>
<evidence type="ECO:0000313" key="14">
    <source>
        <dbReference type="Proteomes" id="UP000593562"/>
    </source>
</evidence>
<feature type="transmembrane region" description="Helical" evidence="11">
    <location>
        <begin position="342"/>
        <end position="366"/>
    </location>
</feature>
<dbReference type="PANTHER" id="PTHR48017">
    <property type="entry name" value="OS05G0424000 PROTEIN-RELATED"/>
    <property type="match status" value="1"/>
</dbReference>
<evidence type="ECO:0000256" key="5">
    <source>
        <dbReference type="ARBA" id="ARBA00022847"/>
    </source>
</evidence>
<dbReference type="InterPro" id="IPR013057">
    <property type="entry name" value="AA_transpt_TM"/>
</dbReference>
<evidence type="ECO:0000256" key="10">
    <source>
        <dbReference type="ARBA" id="ARBA00045588"/>
    </source>
</evidence>
<keyword evidence="6" id="KW-0029">Amino-acid transport</keyword>
<dbReference type="Proteomes" id="UP000593562">
    <property type="component" value="Unassembled WGS sequence"/>
</dbReference>
<feature type="transmembrane region" description="Helical" evidence="11">
    <location>
        <begin position="132"/>
        <end position="154"/>
    </location>
</feature>
<accession>A0A7J7CRT6</accession>
<evidence type="ECO:0000256" key="11">
    <source>
        <dbReference type="SAM" id="Phobius"/>
    </source>
</evidence>
<dbReference type="GO" id="GO:0009734">
    <property type="term" value="P:auxin-activated signaling pathway"/>
    <property type="evidence" value="ECO:0007669"/>
    <property type="project" value="UniProtKB-KW"/>
</dbReference>
<protein>
    <submittedName>
        <fullName evidence="13">Putative amino acid transporter</fullName>
    </submittedName>
</protein>
<dbReference type="GO" id="GO:0015293">
    <property type="term" value="F:symporter activity"/>
    <property type="evidence" value="ECO:0007669"/>
    <property type="project" value="UniProtKB-KW"/>
</dbReference>
<dbReference type="Pfam" id="PF01490">
    <property type="entry name" value="Aa_trans"/>
    <property type="match status" value="1"/>
</dbReference>
<dbReference type="GO" id="GO:0012505">
    <property type="term" value="C:endomembrane system"/>
    <property type="evidence" value="ECO:0007669"/>
    <property type="project" value="UniProtKB-SubCell"/>
</dbReference>
<evidence type="ECO:0000256" key="9">
    <source>
        <dbReference type="ARBA" id="ARBA00023294"/>
    </source>
</evidence>
<sequence length="475" mass="53595">MAPEKQAEEAMIRSLEREAEEEREDHSKFSLPSLLWHGGSVYDAWFSCASNQVAQVLLTLPYSFSQMGMLSGIILQVFYGLLGSWTAYLISVLYIEYRTRKQKENVHFKNHVIQWFEVLDGLLGPTWKVIGLAFNCTFLLFGSVIQLIGCASNIYYINDDLDKRTWTYIFGACCATSVFIPSFHNYRVWSFLGLGMTTFTAWYLTIAAIVHGQVEGVTHSGPEKLVLYFTGATNILYTFGGHAVTVEIMHAMWKPQKFKHIYLLATLYVFTLTIPSSVAMYWAFGDQLLTHSNAFSLLPRDHWRDAAVILMLIHQFITFGFASTPLYFVWEKVINMHDTESIFLKALTRLPVLLPIWFLAIIFPFFGPINSAVGALLVTFTVYIIPALAHMFTYKSASARKNAAEKPPFFLPSWTGMYIVNGVIVVWVIIVGFGLGGWASVTNFTHQIGTFGLFAKCYQCPRPEPASPGRAGAHH</sequence>
<comment type="caution">
    <text evidence="13">The sequence shown here is derived from an EMBL/GenBank/DDBJ whole genome shotgun (WGS) entry which is preliminary data.</text>
</comment>
<keyword evidence="8 11" id="KW-0472">Membrane</keyword>
<comment type="function">
    <text evidence="10">Carrier protein involved in proton-driven auxin influx. Mediates the formation of auxin gradient from developing leaves (site of auxin biosynthesis) to tips by contributing to the loading of auxin in vascular tissues and facilitating acropetal (base to tip) auxin transport within inner tissues of the root apex, and basipetal (tip to base) auxin transport within outer tissues of the root apex. May be involved in lateral roots and nodules formation.</text>
</comment>
<keyword evidence="14" id="KW-1185">Reference proteome</keyword>
<comment type="subcellular location">
    <subcellularLocation>
        <location evidence="1">Endomembrane system</location>
        <topology evidence="1">Multi-pass membrane protein</topology>
    </subcellularLocation>
</comment>
<keyword evidence="5" id="KW-0769">Symport</keyword>
<feature type="domain" description="Amino acid transporter transmembrane" evidence="12">
    <location>
        <begin position="37"/>
        <end position="430"/>
    </location>
</feature>
<evidence type="ECO:0000259" key="12">
    <source>
        <dbReference type="Pfam" id="PF01490"/>
    </source>
</evidence>